<dbReference type="Pfam" id="PF12836">
    <property type="entry name" value="HHH_3"/>
    <property type="match status" value="1"/>
</dbReference>
<dbReference type="Proteomes" id="UP000253987">
    <property type="component" value="Unassembled WGS sequence"/>
</dbReference>
<feature type="domain" description="Helix-hairpin-helix DNA-binding motif class 1" evidence="2">
    <location>
        <begin position="40"/>
        <end position="59"/>
    </location>
</feature>
<organism evidence="3 4">
    <name type="scientific">Marinobacter vulgaris</name>
    <dbReference type="NCBI Taxonomy" id="1928331"/>
    <lineage>
        <taxon>Bacteria</taxon>
        <taxon>Pseudomonadati</taxon>
        <taxon>Pseudomonadota</taxon>
        <taxon>Gammaproteobacteria</taxon>
        <taxon>Pseudomonadales</taxon>
        <taxon>Marinobacteraceae</taxon>
        <taxon>Marinobacter</taxon>
    </lineage>
</organism>
<dbReference type="RefSeq" id="WP_114611724.1">
    <property type="nucleotide sequence ID" value="NZ_QFWX01000001.1"/>
</dbReference>
<dbReference type="GO" id="GO:0006281">
    <property type="term" value="P:DNA repair"/>
    <property type="evidence" value="ECO:0007669"/>
    <property type="project" value="InterPro"/>
</dbReference>
<dbReference type="PANTHER" id="PTHR21180">
    <property type="entry name" value="ENDONUCLEASE/EXONUCLEASE/PHOSPHATASE FAMILY DOMAIN-CONTAINING PROTEIN 1"/>
    <property type="match status" value="1"/>
</dbReference>
<dbReference type="InterPro" id="IPR051675">
    <property type="entry name" value="Endo/Exo/Phosphatase_dom_1"/>
</dbReference>
<evidence type="ECO:0000256" key="1">
    <source>
        <dbReference type="SAM" id="SignalP"/>
    </source>
</evidence>
<gene>
    <name evidence="3" type="ORF">DIT71_03100</name>
</gene>
<dbReference type="InterPro" id="IPR003583">
    <property type="entry name" value="Hlx-hairpin-Hlx_DNA-bd_motif"/>
</dbReference>
<feature type="chain" id="PRO_5016128761" evidence="1">
    <location>
        <begin position="28"/>
        <end position="93"/>
    </location>
</feature>
<accession>A0A2V4A494</accession>
<keyword evidence="1" id="KW-0732">Signal</keyword>
<protein>
    <submittedName>
        <fullName evidence="3">Competence protein ComEA</fullName>
    </submittedName>
</protein>
<evidence type="ECO:0000313" key="3">
    <source>
        <dbReference type="EMBL" id="PXX93800.1"/>
    </source>
</evidence>
<evidence type="ECO:0000313" key="4">
    <source>
        <dbReference type="Proteomes" id="UP000253987"/>
    </source>
</evidence>
<proteinExistence type="predicted"/>
<dbReference type="GO" id="GO:0003677">
    <property type="term" value="F:DNA binding"/>
    <property type="evidence" value="ECO:0007669"/>
    <property type="project" value="InterPro"/>
</dbReference>
<keyword evidence="4" id="KW-1185">Reference proteome</keyword>
<feature type="signal peptide" evidence="1">
    <location>
        <begin position="1"/>
        <end position="27"/>
    </location>
</feature>
<dbReference type="InterPro" id="IPR010994">
    <property type="entry name" value="RuvA_2-like"/>
</dbReference>
<sequence length="93" mass="9955">MNCTPTRTPLMATLVLLFSLFAGFAHAEPVTININTADIETLASLDGIGQSKAEAIVAYRDANGPFQSSDELANVKGIGERTVEKNAERMTVE</sequence>
<dbReference type="InterPro" id="IPR004509">
    <property type="entry name" value="Competence_ComEA_HhH"/>
</dbReference>
<dbReference type="OrthoDB" id="7510573at2"/>
<dbReference type="GO" id="GO:0015627">
    <property type="term" value="C:type II protein secretion system complex"/>
    <property type="evidence" value="ECO:0007669"/>
    <property type="project" value="TreeGrafter"/>
</dbReference>
<dbReference type="Gene3D" id="1.10.150.280">
    <property type="entry name" value="AF1531-like domain"/>
    <property type="match status" value="1"/>
</dbReference>
<dbReference type="AlphaFoldDB" id="A0A2V4A494"/>
<reference evidence="3 4" key="2">
    <citation type="submission" date="2018-06" db="EMBL/GenBank/DDBJ databases">
        <title>Marinobactersediminissp. nov, a moderately halophilic bacterium isolated from marine solar saltern.</title>
        <authorList>
            <person name="Zhang Y."/>
        </authorList>
    </citation>
    <scope>NUCLEOTIDE SEQUENCE [LARGE SCALE GENOMIC DNA]</scope>
    <source>
        <strain evidence="3 4">F01</strain>
    </source>
</reference>
<dbReference type="EMBL" id="QFWX01000001">
    <property type="protein sequence ID" value="PXX93800.1"/>
    <property type="molecule type" value="Genomic_DNA"/>
</dbReference>
<dbReference type="PANTHER" id="PTHR21180:SF32">
    <property type="entry name" value="ENDONUCLEASE_EXONUCLEASE_PHOSPHATASE FAMILY DOMAIN-CONTAINING PROTEIN 1"/>
    <property type="match status" value="1"/>
</dbReference>
<evidence type="ECO:0000259" key="2">
    <source>
        <dbReference type="SMART" id="SM00278"/>
    </source>
</evidence>
<dbReference type="SUPFAM" id="SSF47781">
    <property type="entry name" value="RuvA domain 2-like"/>
    <property type="match status" value="1"/>
</dbReference>
<dbReference type="GO" id="GO:0015628">
    <property type="term" value="P:protein secretion by the type II secretion system"/>
    <property type="evidence" value="ECO:0007669"/>
    <property type="project" value="TreeGrafter"/>
</dbReference>
<comment type="caution">
    <text evidence="3">The sequence shown here is derived from an EMBL/GenBank/DDBJ whole genome shotgun (WGS) entry which is preliminary data.</text>
</comment>
<name>A0A2V4A494_9GAMM</name>
<feature type="domain" description="Helix-hairpin-helix DNA-binding motif class 1" evidence="2">
    <location>
        <begin position="70"/>
        <end position="89"/>
    </location>
</feature>
<reference evidence="4" key="1">
    <citation type="submission" date="2018-05" db="EMBL/GenBank/DDBJ databases">
        <authorList>
            <person name="Lu D."/>
        </authorList>
    </citation>
    <scope>NUCLEOTIDE SEQUENCE [LARGE SCALE GENOMIC DNA]</scope>
    <source>
        <strain evidence="4">F01</strain>
    </source>
</reference>
<dbReference type="NCBIfam" id="TIGR00426">
    <property type="entry name" value="competence protein ComEA helix-hairpin-helix repeat region"/>
    <property type="match status" value="1"/>
</dbReference>
<dbReference type="SMART" id="SM00278">
    <property type="entry name" value="HhH1"/>
    <property type="match status" value="2"/>
</dbReference>